<dbReference type="Pfam" id="PF09380">
    <property type="entry name" value="FERM_C"/>
    <property type="match status" value="1"/>
</dbReference>
<dbReference type="InterPro" id="IPR018980">
    <property type="entry name" value="FERM_PH-like_C"/>
</dbReference>
<feature type="compositionally biased region" description="Basic and acidic residues" evidence="1">
    <location>
        <begin position="426"/>
        <end position="438"/>
    </location>
</feature>
<evidence type="ECO:0000259" key="2">
    <source>
        <dbReference type="PROSITE" id="PS50057"/>
    </source>
</evidence>
<dbReference type="InterPro" id="IPR014352">
    <property type="entry name" value="FERM/acyl-CoA-bd_prot_sf"/>
</dbReference>
<dbReference type="AlphaFoldDB" id="A0A662YTW0"/>
<sequence length="721" mass="80439">MSVTVATTMFSFEPREQRAPGKILFDLVCTHLNLIEGDYFGLEYQDHRKMTVWLDLLKPIMKQLRRPKHTVLRFVVKFFPPDHTQLLEELTRYLFALQVKQDLASSRLTCNDSSAALLVSHIVQSEIGDFDEAQSRRHLRENKYIPDQEALEDKIAEFHGKHVGQTPAESDYQLLEVARRLEMYGVRLHPAKDREGTKINLAVAHTGILVLQNSFQDTLEFLMASRNCCKVLWKICVEYHAFFRLFEEPKPKPKPVLFTRGSSFRFRKHSKIRSNVSLSPKPTERPSEVPKQSASYTFGDKPDSPTKPSRQVKEAPVVAVCVEDLAGPQRRSPSLKKSPQEDRKQEHAAEDVDGGVRGKAQSKQQAEHPSTGPASRAARGSSSSIPYIDCSDVDSEYDVLKGRVTRSQSQTNDNSEDKPVIGGAYTHERDENLSKLRFSDSPPISNPPLNITEEFIDDDPANVSFYAGGTLQMPRHSTLVDEIFRGSENRSPFATPLTPGSKRSSPHANSFSRTGFLSFVEQNGHSSRSSCREESQGYRPRSSPKEERQQSYGCSSYGNCSPMVSRAHLPKLQNARNRSDTDPFILSHVTSTPANNHRSGSFSKAERMAVLERRMMANGLSSPGQSKASPATKRLYASGAMDHIGAVQMIDCSTSSGSESSDSESEPHFSHPLMFGNPNAVSSSPMPRNKYSFGSLQLDEEVEEDGSINLSDEDGGRVFSC</sequence>
<reference evidence="3 4" key="1">
    <citation type="submission" date="2019-01" db="EMBL/GenBank/DDBJ databases">
        <title>Draft Genome and Complete Hox-Cluster Characterization of the Sterlet Sturgeon (Acipenser ruthenus).</title>
        <authorList>
            <person name="Wei Q."/>
        </authorList>
    </citation>
    <scope>NUCLEOTIDE SEQUENCE [LARGE SCALE GENOMIC DNA]</scope>
    <source>
        <strain evidence="3">WHYD16114868_AA</strain>
        <tissue evidence="3">Blood</tissue>
    </source>
</reference>
<dbReference type="FunFam" id="1.20.80.10:FF:000005">
    <property type="entry name" value="FERM, RhoGEF and pleckstrin domain-containing protein 1"/>
    <property type="match status" value="1"/>
</dbReference>
<feature type="compositionally biased region" description="Basic and acidic residues" evidence="1">
    <location>
        <begin position="338"/>
        <end position="356"/>
    </location>
</feature>
<dbReference type="PANTHER" id="PTHR45858:SF2">
    <property type="entry name" value="FERM, ARHGEF AND PLECKSTRIN DOMAIN-CONTAINING PROTEIN 1"/>
    <property type="match status" value="1"/>
</dbReference>
<dbReference type="PROSITE" id="PS00660">
    <property type="entry name" value="FERM_1"/>
    <property type="match status" value="1"/>
</dbReference>
<dbReference type="Gene3D" id="3.10.20.90">
    <property type="entry name" value="Phosphatidylinositol 3-kinase Catalytic Subunit, Chain A, domain 1"/>
    <property type="match status" value="1"/>
</dbReference>
<evidence type="ECO:0000313" key="4">
    <source>
        <dbReference type="Proteomes" id="UP000289886"/>
    </source>
</evidence>
<dbReference type="InterPro" id="IPR019748">
    <property type="entry name" value="FERM_central"/>
</dbReference>
<gene>
    <name evidence="3" type="ORF">EOD39_10364</name>
</gene>
<dbReference type="InterPro" id="IPR000299">
    <property type="entry name" value="FERM_domain"/>
</dbReference>
<dbReference type="Proteomes" id="UP000289886">
    <property type="component" value="Unassembled WGS sequence"/>
</dbReference>
<dbReference type="InterPro" id="IPR035963">
    <property type="entry name" value="FERM_2"/>
</dbReference>
<dbReference type="SMART" id="SM00295">
    <property type="entry name" value="B41"/>
    <property type="match status" value="1"/>
</dbReference>
<dbReference type="InterPro" id="IPR019747">
    <property type="entry name" value="FERM_CS"/>
</dbReference>
<dbReference type="SUPFAM" id="SSF54236">
    <property type="entry name" value="Ubiquitin-like"/>
    <property type="match status" value="1"/>
</dbReference>
<dbReference type="EMBL" id="SCEB01000251">
    <property type="protein sequence ID" value="RXN00055.1"/>
    <property type="molecule type" value="Genomic_DNA"/>
</dbReference>
<dbReference type="PRINTS" id="PR00935">
    <property type="entry name" value="BAND41"/>
</dbReference>
<dbReference type="CDD" id="cd14473">
    <property type="entry name" value="FERM_B-lobe"/>
    <property type="match status" value="1"/>
</dbReference>
<dbReference type="InterPro" id="IPR011993">
    <property type="entry name" value="PH-like_dom_sf"/>
</dbReference>
<dbReference type="SMART" id="SM01196">
    <property type="entry name" value="FERM_C"/>
    <property type="match status" value="1"/>
</dbReference>
<dbReference type="Pfam" id="PF00373">
    <property type="entry name" value="FERM_M"/>
    <property type="match status" value="1"/>
</dbReference>
<feature type="compositionally biased region" description="Low complexity" evidence="1">
    <location>
        <begin position="374"/>
        <end position="384"/>
    </location>
</feature>
<dbReference type="Pfam" id="PF09379">
    <property type="entry name" value="FERM_N"/>
    <property type="match status" value="1"/>
</dbReference>
<feature type="region of interest" description="Disordered" evidence="1">
    <location>
        <begin position="523"/>
        <end position="555"/>
    </location>
</feature>
<dbReference type="InterPro" id="IPR019749">
    <property type="entry name" value="Band_41_domain"/>
</dbReference>
<feature type="compositionally biased region" description="Polar residues" evidence="1">
    <location>
        <begin position="501"/>
        <end position="510"/>
    </location>
</feature>
<dbReference type="FunFam" id="3.10.20.90:FF:000040">
    <property type="entry name" value="FERM, RhoGEF and pleckstrin domain-containing protein"/>
    <property type="match status" value="1"/>
</dbReference>
<keyword evidence="4" id="KW-1185">Reference proteome</keyword>
<protein>
    <submittedName>
        <fullName evidence="3">FERM, RhoGEF and pleckstrin domain-containing protein 1</fullName>
    </submittedName>
</protein>
<dbReference type="SUPFAM" id="SSF47031">
    <property type="entry name" value="Second domain of FERM"/>
    <property type="match status" value="1"/>
</dbReference>
<proteinExistence type="predicted"/>
<organism evidence="3 4">
    <name type="scientific">Acipenser ruthenus</name>
    <name type="common">Sterlet sturgeon</name>
    <dbReference type="NCBI Taxonomy" id="7906"/>
    <lineage>
        <taxon>Eukaryota</taxon>
        <taxon>Metazoa</taxon>
        <taxon>Chordata</taxon>
        <taxon>Craniata</taxon>
        <taxon>Vertebrata</taxon>
        <taxon>Euteleostomi</taxon>
        <taxon>Actinopterygii</taxon>
        <taxon>Chondrostei</taxon>
        <taxon>Acipenseriformes</taxon>
        <taxon>Acipenseridae</taxon>
        <taxon>Acipenser</taxon>
    </lineage>
</organism>
<dbReference type="CDD" id="cd17189">
    <property type="entry name" value="FERM_F1_FARP1"/>
    <property type="match status" value="1"/>
</dbReference>
<evidence type="ECO:0000256" key="1">
    <source>
        <dbReference type="SAM" id="MobiDB-lite"/>
    </source>
</evidence>
<feature type="region of interest" description="Disordered" evidence="1">
    <location>
        <begin position="652"/>
        <end position="721"/>
    </location>
</feature>
<feature type="domain" description="FERM" evidence="2">
    <location>
        <begin position="1"/>
        <end position="290"/>
    </location>
</feature>
<name>A0A662YTW0_ACIRT</name>
<dbReference type="SUPFAM" id="SSF50729">
    <property type="entry name" value="PH domain-like"/>
    <property type="match status" value="1"/>
</dbReference>
<accession>A0A662YTW0</accession>
<dbReference type="PANTHER" id="PTHR45858">
    <property type="entry name" value="FERM DOMAIN CONTAINING PROTEIN"/>
    <property type="match status" value="1"/>
</dbReference>
<comment type="caution">
    <text evidence="3">The sequence shown here is derived from an EMBL/GenBank/DDBJ whole genome shotgun (WGS) entry which is preliminary data.</text>
</comment>
<evidence type="ECO:0000313" key="3">
    <source>
        <dbReference type="EMBL" id="RXN00055.1"/>
    </source>
</evidence>
<feature type="region of interest" description="Disordered" evidence="1">
    <location>
        <begin position="273"/>
        <end position="389"/>
    </location>
</feature>
<dbReference type="Gene3D" id="2.30.29.30">
    <property type="entry name" value="Pleckstrin-homology domain (PH domain)/Phosphotyrosine-binding domain (PTB)"/>
    <property type="match status" value="1"/>
</dbReference>
<dbReference type="InterPro" id="IPR029071">
    <property type="entry name" value="Ubiquitin-like_domsf"/>
</dbReference>
<feature type="region of interest" description="Disordered" evidence="1">
    <location>
        <begin position="401"/>
        <end position="446"/>
    </location>
</feature>
<dbReference type="PROSITE" id="PS50057">
    <property type="entry name" value="FERM_3"/>
    <property type="match status" value="1"/>
</dbReference>
<dbReference type="GO" id="GO:0005085">
    <property type="term" value="F:guanyl-nucleotide exchange factor activity"/>
    <property type="evidence" value="ECO:0007669"/>
    <property type="project" value="TreeGrafter"/>
</dbReference>
<feature type="region of interest" description="Disordered" evidence="1">
    <location>
        <begin position="489"/>
        <end position="510"/>
    </location>
</feature>
<dbReference type="InterPro" id="IPR051835">
    <property type="entry name" value="RAC1-GEF"/>
</dbReference>
<dbReference type="InterPro" id="IPR018979">
    <property type="entry name" value="FERM_N"/>
</dbReference>
<dbReference type="Gene3D" id="1.20.80.10">
    <property type="match status" value="1"/>
</dbReference>